<dbReference type="AlphaFoldDB" id="A0AAW0BUL0"/>
<feature type="region of interest" description="Disordered" evidence="1">
    <location>
        <begin position="16"/>
        <end position="152"/>
    </location>
</feature>
<evidence type="ECO:0000256" key="1">
    <source>
        <dbReference type="SAM" id="MobiDB-lite"/>
    </source>
</evidence>
<sequence>MKGVLLFRRRDAIPRAYKRSYSEGVASQNGGFKPRSNGAEGGRGVWERYRRGGRRWVQADDGEGHGNGNEKAEEDDNSSPPLAISQSRSYSLAHPHAPPPPRQQRRHRGDRLDEMTLHGDGGGGRQGAKQNDESEEEELARCGDGISNGEDVGAGYEQEELNKIVGVISVGQPPVILTGAIVAVTPARRRGAQRAPSVTFGGCHLDDAADSADSAEATKAAKLPTRVCTSTTSRTRLPLQWIENLSLECQCNSPSRDSEGIEMGFSFLVRVSYRLSALVWYRVSTRKFVASFRAVTIRSQVRKRRTFLDRLSWITDKRGIHDPLLEALEYYLSSTFNPLVCCALQTKLSASLFKHPVKLRATGSLRYSPINNPDELGAQTRLQVPIFKKTFKVEHRSIADTDCLRYCQFSKLLHNARSMWMWSQVQGLNVDRAIMALETDSQEVVGLSTVLGQRFPTIRVSGGIGGQGGTGVQEGGTGGNGEGPTFNFSRAEGWIVHLNDEKLGALRDSGDLASTVNSAPRAISLCDINLQREVCLNDSRVCFRRPRDVVRKYYTAEVKNRKDMTVVFYKGQNTEEEFKKDVAKYMDFR</sequence>
<accession>A0AAW0BUL0</accession>
<feature type="compositionally biased region" description="Polar residues" evidence="1">
    <location>
        <begin position="78"/>
        <end position="90"/>
    </location>
</feature>
<dbReference type="EMBL" id="JAWWNJ010000026">
    <property type="protein sequence ID" value="KAK7029959.1"/>
    <property type="molecule type" value="Genomic_DNA"/>
</dbReference>
<evidence type="ECO:0000313" key="3">
    <source>
        <dbReference type="Proteomes" id="UP001362999"/>
    </source>
</evidence>
<dbReference type="Proteomes" id="UP001362999">
    <property type="component" value="Unassembled WGS sequence"/>
</dbReference>
<proteinExistence type="predicted"/>
<organism evidence="2 3">
    <name type="scientific">Favolaschia claudopus</name>
    <dbReference type="NCBI Taxonomy" id="2862362"/>
    <lineage>
        <taxon>Eukaryota</taxon>
        <taxon>Fungi</taxon>
        <taxon>Dikarya</taxon>
        <taxon>Basidiomycota</taxon>
        <taxon>Agaricomycotina</taxon>
        <taxon>Agaricomycetes</taxon>
        <taxon>Agaricomycetidae</taxon>
        <taxon>Agaricales</taxon>
        <taxon>Marasmiineae</taxon>
        <taxon>Mycenaceae</taxon>
        <taxon>Favolaschia</taxon>
    </lineage>
</organism>
<evidence type="ECO:0000313" key="2">
    <source>
        <dbReference type="EMBL" id="KAK7029959.1"/>
    </source>
</evidence>
<feature type="compositionally biased region" description="Basic and acidic residues" evidence="1">
    <location>
        <begin position="62"/>
        <end position="71"/>
    </location>
</feature>
<comment type="caution">
    <text evidence="2">The sequence shown here is derived from an EMBL/GenBank/DDBJ whole genome shotgun (WGS) entry which is preliminary data.</text>
</comment>
<reference evidence="2 3" key="1">
    <citation type="journal article" date="2024" name="J Genomics">
        <title>Draft genome sequencing and assembly of Favolaschia claudopus CIRM-BRFM 2984 isolated from oak limbs.</title>
        <authorList>
            <person name="Navarro D."/>
            <person name="Drula E."/>
            <person name="Chaduli D."/>
            <person name="Cazenave R."/>
            <person name="Ahrendt S."/>
            <person name="Wang J."/>
            <person name="Lipzen A."/>
            <person name="Daum C."/>
            <person name="Barry K."/>
            <person name="Grigoriev I.V."/>
            <person name="Favel A."/>
            <person name="Rosso M.N."/>
            <person name="Martin F."/>
        </authorList>
    </citation>
    <scope>NUCLEOTIDE SEQUENCE [LARGE SCALE GENOMIC DNA]</scope>
    <source>
        <strain evidence="2 3">CIRM-BRFM 2984</strain>
    </source>
</reference>
<protein>
    <submittedName>
        <fullName evidence="2">Uncharacterized protein</fullName>
    </submittedName>
</protein>
<gene>
    <name evidence="2" type="ORF">R3P38DRAFT_2775405</name>
</gene>
<keyword evidence="3" id="KW-1185">Reference proteome</keyword>
<name>A0AAW0BUL0_9AGAR</name>